<dbReference type="Proteomes" id="UP000499080">
    <property type="component" value="Unassembled WGS sequence"/>
</dbReference>
<organism evidence="2 4">
    <name type="scientific">Araneus ventricosus</name>
    <name type="common">Orbweaver spider</name>
    <name type="synonym">Epeira ventricosa</name>
    <dbReference type="NCBI Taxonomy" id="182803"/>
    <lineage>
        <taxon>Eukaryota</taxon>
        <taxon>Metazoa</taxon>
        <taxon>Ecdysozoa</taxon>
        <taxon>Arthropoda</taxon>
        <taxon>Chelicerata</taxon>
        <taxon>Arachnida</taxon>
        <taxon>Araneae</taxon>
        <taxon>Araneomorphae</taxon>
        <taxon>Entelegynae</taxon>
        <taxon>Araneoidea</taxon>
        <taxon>Araneidae</taxon>
        <taxon>Araneus</taxon>
    </lineage>
</organism>
<proteinExistence type="predicted"/>
<keyword evidence="4" id="KW-1185">Reference proteome</keyword>
<dbReference type="EMBL" id="BGPR01010838">
    <property type="protein sequence ID" value="GBN48234.1"/>
    <property type="molecule type" value="Genomic_DNA"/>
</dbReference>
<evidence type="ECO:0000313" key="4">
    <source>
        <dbReference type="Proteomes" id="UP000499080"/>
    </source>
</evidence>
<protein>
    <submittedName>
        <fullName evidence="2">Uncharacterized protein</fullName>
    </submittedName>
</protein>
<accession>A0A4Y2PA08</accession>
<feature type="region of interest" description="Disordered" evidence="1">
    <location>
        <begin position="1"/>
        <end position="20"/>
    </location>
</feature>
<gene>
    <name evidence="2" type="ORF">AVEN_113433_1</name>
    <name evidence="3" type="ORF">AVEN_169704_1</name>
</gene>
<comment type="caution">
    <text evidence="2">The sequence shown here is derived from an EMBL/GenBank/DDBJ whole genome shotgun (WGS) entry which is preliminary data.</text>
</comment>
<dbReference type="EMBL" id="BGPR01010840">
    <property type="protein sequence ID" value="GBN48242.1"/>
    <property type="molecule type" value="Genomic_DNA"/>
</dbReference>
<name>A0A4Y2PA08_ARAVE</name>
<evidence type="ECO:0000313" key="2">
    <source>
        <dbReference type="EMBL" id="GBN48234.1"/>
    </source>
</evidence>
<sequence>MFSHLRSWRQSAGDPTRNEVSRHLRGQIKQFMLTSKGMEKFVTNCQPCTSGVVTGTKGDYRCPGRYGVKTSLRLCHLAPFTLVKATKDWGKKQSYYFPATTYFHHANGHEYVTF</sequence>
<reference evidence="2 4" key="1">
    <citation type="journal article" date="2019" name="Sci. Rep.">
        <title>Orb-weaving spider Araneus ventricosus genome elucidates the spidroin gene catalogue.</title>
        <authorList>
            <person name="Kono N."/>
            <person name="Nakamura H."/>
            <person name="Ohtoshi R."/>
            <person name="Moran D.A.P."/>
            <person name="Shinohara A."/>
            <person name="Yoshida Y."/>
            <person name="Fujiwara M."/>
            <person name="Mori M."/>
            <person name="Tomita M."/>
            <person name="Arakawa K."/>
        </authorList>
    </citation>
    <scope>NUCLEOTIDE SEQUENCE [LARGE SCALE GENOMIC DNA]</scope>
</reference>
<dbReference type="AlphaFoldDB" id="A0A4Y2PA08"/>
<evidence type="ECO:0000313" key="3">
    <source>
        <dbReference type="EMBL" id="GBN48242.1"/>
    </source>
</evidence>
<evidence type="ECO:0000256" key="1">
    <source>
        <dbReference type="SAM" id="MobiDB-lite"/>
    </source>
</evidence>